<dbReference type="Proteomes" id="UP000615446">
    <property type="component" value="Unassembled WGS sequence"/>
</dbReference>
<dbReference type="STRING" id="94130.A0A2Z6QLF7"/>
<organism evidence="6 8">
    <name type="scientific">Rhizophagus clarus</name>
    <dbReference type="NCBI Taxonomy" id="94130"/>
    <lineage>
        <taxon>Eukaryota</taxon>
        <taxon>Fungi</taxon>
        <taxon>Fungi incertae sedis</taxon>
        <taxon>Mucoromycota</taxon>
        <taxon>Glomeromycotina</taxon>
        <taxon>Glomeromycetes</taxon>
        <taxon>Glomerales</taxon>
        <taxon>Glomeraceae</taxon>
        <taxon>Rhizophagus</taxon>
    </lineage>
</organism>
<reference evidence="7" key="2">
    <citation type="submission" date="2019-10" db="EMBL/GenBank/DDBJ databases">
        <title>Conservation and host-specific expression of non-tandemly repeated heterogenous ribosome RNA gene in arbuscular mycorrhizal fungi.</title>
        <authorList>
            <person name="Maeda T."/>
            <person name="Kobayashi Y."/>
            <person name="Nakagawa T."/>
            <person name="Ezawa T."/>
            <person name="Yamaguchi K."/>
            <person name="Bino T."/>
            <person name="Nishimoto Y."/>
            <person name="Shigenobu S."/>
            <person name="Kawaguchi M."/>
        </authorList>
    </citation>
    <scope>NUCLEOTIDE SEQUENCE</scope>
    <source>
        <strain evidence="7">HR1</strain>
    </source>
</reference>
<evidence type="ECO:0000256" key="2">
    <source>
        <dbReference type="ARBA" id="ARBA00022771"/>
    </source>
</evidence>
<dbReference type="InterPro" id="IPR007588">
    <property type="entry name" value="Znf_FLYWCH"/>
</dbReference>
<reference evidence="6 8" key="1">
    <citation type="submission" date="2017-11" db="EMBL/GenBank/DDBJ databases">
        <title>The genome of Rhizophagus clarus HR1 reveals common genetic basis of auxotrophy among arbuscular mycorrhizal fungi.</title>
        <authorList>
            <person name="Kobayashi Y."/>
        </authorList>
    </citation>
    <scope>NUCLEOTIDE SEQUENCE [LARGE SCALE GENOMIC DNA]</scope>
    <source>
        <strain evidence="6 8">HR1</strain>
    </source>
</reference>
<keyword evidence="3" id="KW-0862">Zinc</keyword>
<sequence length="480" mass="55799">MNEICEIVPSQKGHDKINVHGYLMVKERNRDDKYYWCCEKRKLEGCKGRATTILSDGFHYLKKSGNHNHAPQACSANVAKVIAEIKKQAGETREKPINIIQNNMENISEEVHPYMPSQNALRKKIFRVRKIETLPEPQSIDEVDIPDSLCITLNGELFLVKDHNNEQERILMFTTKNNIQHLSQALYWFMDSAFKMISTTYYHLYIIYAPVGTESNSRILPLVYALMTSRTEKLYKKLFNDLSKFAEENGTHLAPSYIVTDFEKAVINSIHYEFPDATVKGCFSRLGQNYWKKIQDYGLAIKYGSDEQFSLTLRQLYALSFLHPQEIPGAFNLLKSAMPKEANDIVQWFEDNYVFGRVIREMRNGNVIRDSPPFPPTLWSVYDISKFGFLQTQSAVETWHHRCETLIEEANGVVCKIIEELQIEQQEIDVQMESIINGEQRPKQKKKLIDRENRIMTVINNRELYSLMDFLRELAQNLSL</sequence>
<dbReference type="PANTHER" id="PTHR47160:SF10">
    <property type="entry name" value="MULE TRANSPOSASE DOMAIN-CONTAINING PROTEIN"/>
    <property type="match status" value="1"/>
</dbReference>
<dbReference type="PANTHER" id="PTHR47160">
    <property type="entry name" value="PUTATIVE-RELATED"/>
    <property type="match status" value="1"/>
</dbReference>
<evidence type="ECO:0000313" key="6">
    <source>
        <dbReference type="EMBL" id="GBB89502.1"/>
    </source>
</evidence>
<keyword evidence="1" id="KW-0479">Metal-binding</keyword>
<dbReference type="GO" id="GO:0008270">
    <property type="term" value="F:zinc ion binding"/>
    <property type="evidence" value="ECO:0007669"/>
    <property type="project" value="UniProtKB-KW"/>
</dbReference>
<evidence type="ECO:0000256" key="1">
    <source>
        <dbReference type="ARBA" id="ARBA00022723"/>
    </source>
</evidence>
<keyword evidence="8" id="KW-1185">Reference proteome</keyword>
<feature type="domain" description="FLYWCH-type" evidence="4">
    <location>
        <begin position="8"/>
        <end position="69"/>
    </location>
</feature>
<dbReference type="Pfam" id="PF04500">
    <property type="entry name" value="FLYWCH"/>
    <property type="match status" value="1"/>
</dbReference>
<dbReference type="InterPro" id="IPR018289">
    <property type="entry name" value="MULE_transposase_dom"/>
</dbReference>
<accession>A0A2Z6QLF7</accession>
<dbReference type="AlphaFoldDB" id="A0A2Z6QLF7"/>
<gene>
    <name evidence="7" type="ORF">RCL2_001423000</name>
    <name evidence="6" type="ORF">RclHR1_01620014</name>
</gene>
<evidence type="ECO:0000259" key="4">
    <source>
        <dbReference type="Pfam" id="PF04500"/>
    </source>
</evidence>
<dbReference type="Proteomes" id="UP000247702">
    <property type="component" value="Unassembled WGS sequence"/>
</dbReference>
<evidence type="ECO:0000313" key="8">
    <source>
        <dbReference type="Proteomes" id="UP000247702"/>
    </source>
</evidence>
<evidence type="ECO:0000256" key="3">
    <source>
        <dbReference type="ARBA" id="ARBA00022833"/>
    </source>
</evidence>
<evidence type="ECO:0000259" key="5">
    <source>
        <dbReference type="Pfam" id="PF10551"/>
    </source>
</evidence>
<name>A0A2Z6QLF7_9GLOM</name>
<dbReference type="EMBL" id="BEXD01000691">
    <property type="protein sequence ID" value="GBB89502.1"/>
    <property type="molecule type" value="Genomic_DNA"/>
</dbReference>
<comment type="caution">
    <text evidence="6">The sequence shown here is derived from an EMBL/GenBank/DDBJ whole genome shotgun (WGS) entry which is preliminary data.</text>
</comment>
<dbReference type="OrthoDB" id="2313157at2759"/>
<feature type="domain" description="MULE transposase" evidence="5">
    <location>
        <begin position="188"/>
        <end position="288"/>
    </location>
</feature>
<dbReference type="EMBL" id="BLAL01000165">
    <property type="protein sequence ID" value="GES87222.1"/>
    <property type="molecule type" value="Genomic_DNA"/>
</dbReference>
<evidence type="ECO:0000313" key="7">
    <source>
        <dbReference type="EMBL" id="GES87222.1"/>
    </source>
</evidence>
<proteinExistence type="predicted"/>
<keyword evidence="2" id="KW-0863">Zinc-finger</keyword>
<dbReference type="Gene3D" id="2.20.25.240">
    <property type="match status" value="1"/>
</dbReference>
<dbReference type="Pfam" id="PF10551">
    <property type="entry name" value="MULE"/>
    <property type="match status" value="1"/>
</dbReference>
<protein>
    <submittedName>
        <fullName evidence="7">Uncharacterized protein LOC112591534</fullName>
    </submittedName>
</protein>